<evidence type="ECO:0000313" key="2">
    <source>
        <dbReference type="EMBL" id="KAJ3650367.1"/>
    </source>
</evidence>
<evidence type="ECO:0000256" key="1">
    <source>
        <dbReference type="SAM" id="Phobius"/>
    </source>
</evidence>
<feature type="transmembrane region" description="Helical" evidence="1">
    <location>
        <begin position="24"/>
        <end position="41"/>
    </location>
</feature>
<accession>A0AA38I9Q7</accession>
<proteinExistence type="predicted"/>
<gene>
    <name evidence="2" type="ORF">Zmor_022060</name>
</gene>
<evidence type="ECO:0000313" key="3">
    <source>
        <dbReference type="Proteomes" id="UP001168821"/>
    </source>
</evidence>
<keyword evidence="1" id="KW-0812">Transmembrane</keyword>
<keyword evidence="1" id="KW-0472">Membrane</keyword>
<organism evidence="2 3">
    <name type="scientific">Zophobas morio</name>
    <dbReference type="NCBI Taxonomy" id="2755281"/>
    <lineage>
        <taxon>Eukaryota</taxon>
        <taxon>Metazoa</taxon>
        <taxon>Ecdysozoa</taxon>
        <taxon>Arthropoda</taxon>
        <taxon>Hexapoda</taxon>
        <taxon>Insecta</taxon>
        <taxon>Pterygota</taxon>
        <taxon>Neoptera</taxon>
        <taxon>Endopterygota</taxon>
        <taxon>Coleoptera</taxon>
        <taxon>Polyphaga</taxon>
        <taxon>Cucujiformia</taxon>
        <taxon>Tenebrionidae</taxon>
        <taxon>Zophobas</taxon>
    </lineage>
</organism>
<reference evidence="2" key="1">
    <citation type="journal article" date="2023" name="G3 (Bethesda)">
        <title>Whole genome assemblies of Zophobas morio and Tenebrio molitor.</title>
        <authorList>
            <person name="Kaur S."/>
            <person name="Stinson S.A."/>
            <person name="diCenzo G.C."/>
        </authorList>
    </citation>
    <scope>NUCLEOTIDE SEQUENCE</scope>
    <source>
        <strain evidence="2">QUZm001</strain>
    </source>
</reference>
<dbReference type="AlphaFoldDB" id="A0AA38I9Q7"/>
<dbReference type="Proteomes" id="UP001168821">
    <property type="component" value="Unassembled WGS sequence"/>
</dbReference>
<name>A0AA38I9Q7_9CUCU</name>
<keyword evidence="1" id="KW-1133">Transmembrane helix</keyword>
<keyword evidence="3" id="KW-1185">Reference proteome</keyword>
<sequence>MFDFSYTASKTATRPLKQQQKAKPSTYIAIIMLMLEVFFFSSRNLRFEIYRPRGNAAFRVRNAKGEIYEWGRHKATHYTAYRYMDQSVGGSGGGGDAPLIHVECTAGKFRWSRPELWDEEKFMAGELDLNDREKVWRI</sequence>
<protein>
    <submittedName>
        <fullName evidence="2">Uncharacterized protein</fullName>
    </submittedName>
</protein>
<dbReference type="EMBL" id="JALNTZ010000006">
    <property type="protein sequence ID" value="KAJ3650367.1"/>
    <property type="molecule type" value="Genomic_DNA"/>
</dbReference>
<comment type="caution">
    <text evidence="2">The sequence shown here is derived from an EMBL/GenBank/DDBJ whole genome shotgun (WGS) entry which is preliminary data.</text>
</comment>